<protein>
    <submittedName>
        <fullName evidence="4">Putative nwd2 protein</fullName>
    </submittedName>
</protein>
<dbReference type="Proteomes" id="UP000620124">
    <property type="component" value="Unassembled WGS sequence"/>
</dbReference>
<feature type="domain" description="Nephrocystin 3-like N-terminal" evidence="3">
    <location>
        <begin position="242"/>
        <end position="397"/>
    </location>
</feature>
<dbReference type="OrthoDB" id="443402at2759"/>
<organism evidence="4 5">
    <name type="scientific">Mycena venus</name>
    <dbReference type="NCBI Taxonomy" id="2733690"/>
    <lineage>
        <taxon>Eukaryota</taxon>
        <taxon>Fungi</taxon>
        <taxon>Dikarya</taxon>
        <taxon>Basidiomycota</taxon>
        <taxon>Agaricomycotina</taxon>
        <taxon>Agaricomycetes</taxon>
        <taxon>Agaricomycetidae</taxon>
        <taxon>Agaricales</taxon>
        <taxon>Marasmiineae</taxon>
        <taxon>Mycenaceae</taxon>
        <taxon>Mycena</taxon>
    </lineage>
</organism>
<sequence>MFNNNTGFQINGGKFIAVSGDMNIESHWHPTLPDRALEERILPHSPPALEGSRRGRTGRHRTRPYDRPSRRSLVRAELEENPSVGPSSSMSGDVFPLPPEEHMPYDIYPPVPEAGDNDVSTQTSIQPPSICSRFLQYDSESNQSRDPPTTYHHPMHGVVSPHSSLSIPSFAHFLPDFPPTTEPLHGTTFITTRSVNHNLHYAETGINILHRSAALEALYDSAESFPQPRCHPETRTEMLDDLYEWATAGQSNSMCWLHGPAGAGKSAIMQTLCQRLEDADFLGGAFFFKRGHSTRGNATVLFTTLAYQLALHRRDLKRPISETVETNPSVVGRDMELQLQKLIVEPHHSLENHAPLILLIDGLDECDGGQAQQKILHSIAGSVRQYPSSFRFLIASRPEAQIREVFEETSFAGILKSVNVEQSYEDIRTYLCDEFARIHCEHTQTMGSIPIPWPSSDIIETLVQNSSGYFIYAATVIKFIDDKHFRPTDQLAIIQNLTPNSDSPFATLDRLYTQILSSVPVRYHSKLRDILCAIILLNSSFIRSPQFFEELLELELGDVCLVLRGLHSLLQVNPWNIRPHHASFCDFLSDLNRSSMFYIKSDHQRIKLAGSVLKALSHIDDDCYTSTAWLVHSAWMSYLPSVPPSPELLPLLQCFKPDWFDWLDDDIETTALELCAWLEKFQPIPREVIQWLDDYRFVGLYRTACWFDLYLNLDLRRLNIYQMNSPSLQNVRQIQAQMHSSVTIDACREVLSRNPQLLRIFQLVWVLQSTPTTVLQFPNMRIVLDLSWDDMKAAIRALREITAEEPTEVAIMVLTLNTLCQENATRSLFNNWVKPVEINTLQRHHGANTSDLLRTTTRNFCVNYVDLFCPGTCLVFIPQSEIQHVPLNSTMFCSG</sequence>
<name>A0A8H7CER0_9AGAR</name>
<reference evidence="4" key="1">
    <citation type="submission" date="2020-05" db="EMBL/GenBank/DDBJ databases">
        <title>Mycena genomes resolve the evolution of fungal bioluminescence.</title>
        <authorList>
            <person name="Tsai I.J."/>
        </authorList>
    </citation>
    <scope>NUCLEOTIDE SEQUENCE</scope>
    <source>
        <strain evidence="4">CCC161011</strain>
    </source>
</reference>
<keyword evidence="5" id="KW-1185">Reference proteome</keyword>
<dbReference type="EMBL" id="JACAZI010000026">
    <property type="protein sequence ID" value="KAF7334555.1"/>
    <property type="molecule type" value="Genomic_DNA"/>
</dbReference>
<evidence type="ECO:0000259" key="3">
    <source>
        <dbReference type="Pfam" id="PF24883"/>
    </source>
</evidence>
<dbReference type="Pfam" id="PF24883">
    <property type="entry name" value="NPHP3_N"/>
    <property type="match status" value="1"/>
</dbReference>
<evidence type="ECO:0000313" key="4">
    <source>
        <dbReference type="EMBL" id="KAF7334555.1"/>
    </source>
</evidence>
<evidence type="ECO:0000313" key="5">
    <source>
        <dbReference type="Proteomes" id="UP000620124"/>
    </source>
</evidence>
<dbReference type="AlphaFoldDB" id="A0A8H7CER0"/>
<accession>A0A8H7CER0</accession>
<comment type="caution">
    <text evidence="4">The sequence shown here is derived from an EMBL/GenBank/DDBJ whole genome shotgun (WGS) entry which is preliminary data.</text>
</comment>
<gene>
    <name evidence="4" type="ORF">MVEN_02285400</name>
</gene>
<dbReference type="InterPro" id="IPR027417">
    <property type="entry name" value="P-loop_NTPase"/>
</dbReference>
<dbReference type="InterPro" id="IPR056884">
    <property type="entry name" value="NPHP3-like_N"/>
</dbReference>
<proteinExistence type="predicted"/>
<dbReference type="PANTHER" id="PTHR10039:SF14">
    <property type="entry name" value="NACHT DOMAIN-CONTAINING PROTEIN"/>
    <property type="match status" value="1"/>
</dbReference>
<keyword evidence="1" id="KW-0677">Repeat</keyword>
<evidence type="ECO:0000256" key="2">
    <source>
        <dbReference type="SAM" id="MobiDB-lite"/>
    </source>
</evidence>
<dbReference type="Gene3D" id="3.40.50.300">
    <property type="entry name" value="P-loop containing nucleotide triphosphate hydrolases"/>
    <property type="match status" value="1"/>
</dbReference>
<evidence type="ECO:0000256" key="1">
    <source>
        <dbReference type="ARBA" id="ARBA00022737"/>
    </source>
</evidence>
<dbReference type="SUPFAM" id="SSF52540">
    <property type="entry name" value="P-loop containing nucleoside triphosphate hydrolases"/>
    <property type="match status" value="1"/>
</dbReference>
<feature type="compositionally biased region" description="Basic and acidic residues" evidence="2">
    <location>
        <begin position="63"/>
        <end position="78"/>
    </location>
</feature>
<feature type="region of interest" description="Disordered" evidence="2">
    <location>
        <begin position="43"/>
        <end position="92"/>
    </location>
</feature>
<dbReference type="PANTHER" id="PTHR10039">
    <property type="entry name" value="AMELOGENIN"/>
    <property type="match status" value="1"/>
</dbReference>